<dbReference type="GO" id="GO:0016757">
    <property type="term" value="F:glycosyltransferase activity"/>
    <property type="evidence" value="ECO:0007669"/>
    <property type="project" value="UniProtKB-KW"/>
</dbReference>
<comment type="subcellular location">
    <subcellularLocation>
        <location evidence="1">Cell membrane</location>
    </subcellularLocation>
</comment>
<keyword evidence="4 7" id="KW-0808">Transferase</keyword>
<dbReference type="EC" id="2.4.-.-" evidence="7"/>
<dbReference type="PANTHER" id="PTHR43646:SF2">
    <property type="entry name" value="GLYCOSYLTRANSFERASE 2-LIKE DOMAIN-CONTAINING PROTEIN"/>
    <property type="match status" value="1"/>
</dbReference>
<evidence type="ECO:0000313" key="8">
    <source>
        <dbReference type="Proteomes" id="UP001626536"/>
    </source>
</evidence>
<proteinExistence type="predicted"/>
<accession>A0ABZ0HLV5</accession>
<dbReference type="EMBL" id="CP136862">
    <property type="protein sequence ID" value="WOJ88123.1"/>
    <property type="molecule type" value="Genomic_DNA"/>
</dbReference>
<keyword evidence="5" id="KW-0472">Membrane</keyword>
<dbReference type="RefSeq" id="WP_407337561.1">
    <property type="nucleotide sequence ID" value="NZ_CP136862.1"/>
</dbReference>
<evidence type="ECO:0000313" key="7">
    <source>
        <dbReference type="EMBL" id="WOJ88123.1"/>
    </source>
</evidence>
<protein>
    <submittedName>
        <fullName evidence="7">Glycosyltransferase</fullName>
        <ecNumber evidence="7">2.4.-.-</ecNumber>
    </submittedName>
</protein>
<reference evidence="7 8" key="1">
    <citation type="submission" date="2023-10" db="EMBL/GenBank/DDBJ databases">
        <title>Novel methanotroph of the genus Methylocapsa from a subarctic wetland.</title>
        <authorList>
            <person name="Belova S.E."/>
            <person name="Oshkin I.Y."/>
            <person name="Miroshnikov K."/>
            <person name="Dedysh S.N."/>
        </authorList>
    </citation>
    <scope>NUCLEOTIDE SEQUENCE [LARGE SCALE GENOMIC DNA]</scope>
    <source>
        <strain evidence="7 8">RX1</strain>
    </source>
</reference>
<dbReference type="InterPro" id="IPR029044">
    <property type="entry name" value="Nucleotide-diphossugar_trans"/>
</dbReference>
<keyword evidence="3 7" id="KW-0328">Glycosyltransferase</keyword>
<evidence type="ECO:0000256" key="3">
    <source>
        <dbReference type="ARBA" id="ARBA00022676"/>
    </source>
</evidence>
<keyword evidence="2" id="KW-1003">Cell membrane</keyword>
<dbReference type="InterPro" id="IPR001173">
    <property type="entry name" value="Glyco_trans_2-like"/>
</dbReference>
<gene>
    <name evidence="7" type="ORF">RZS28_09665</name>
</gene>
<evidence type="ECO:0000259" key="6">
    <source>
        <dbReference type="Pfam" id="PF00535"/>
    </source>
</evidence>
<sequence>MLDISLIIPANNEEAQIGACLESAIRNSRGKFKEILVIDNASTDRTAAIARSYQGVRVICEPRKGLTRARQCGFDNATGDILAYIDADTRLPENWVDVVEQTFATRADAVSLSGSARYFDADGWERFALLLGWWLSAPLAYRFTGYMIFGAHFAARRTALANIGGFNQSIDFYGEDTDLARRLATQGKTIFRMDFFIYTSARRFQNEGIMRAFFLYGMNFIWPVLFSRPFTTSYRDIRVSPLAKSDRR</sequence>
<dbReference type="Pfam" id="PF00535">
    <property type="entry name" value="Glycos_transf_2"/>
    <property type="match status" value="1"/>
</dbReference>
<dbReference type="Gene3D" id="3.90.550.10">
    <property type="entry name" value="Spore Coat Polysaccharide Biosynthesis Protein SpsA, Chain A"/>
    <property type="match status" value="1"/>
</dbReference>
<evidence type="ECO:0000256" key="1">
    <source>
        <dbReference type="ARBA" id="ARBA00004236"/>
    </source>
</evidence>
<dbReference type="Proteomes" id="UP001626536">
    <property type="component" value="Chromosome"/>
</dbReference>
<evidence type="ECO:0000256" key="2">
    <source>
        <dbReference type="ARBA" id="ARBA00022475"/>
    </source>
</evidence>
<dbReference type="SUPFAM" id="SSF53448">
    <property type="entry name" value="Nucleotide-diphospho-sugar transferases"/>
    <property type="match status" value="1"/>
</dbReference>
<name>A0ABZ0HLV5_9HYPH</name>
<evidence type="ECO:0000256" key="4">
    <source>
        <dbReference type="ARBA" id="ARBA00022679"/>
    </source>
</evidence>
<organism evidence="7 8">
    <name type="scientific">Methylocapsa polymorpha</name>
    <dbReference type="NCBI Taxonomy" id="3080828"/>
    <lineage>
        <taxon>Bacteria</taxon>
        <taxon>Pseudomonadati</taxon>
        <taxon>Pseudomonadota</taxon>
        <taxon>Alphaproteobacteria</taxon>
        <taxon>Hyphomicrobiales</taxon>
        <taxon>Beijerinckiaceae</taxon>
        <taxon>Methylocapsa</taxon>
    </lineage>
</organism>
<feature type="domain" description="Glycosyltransferase 2-like" evidence="6">
    <location>
        <begin position="5"/>
        <end position="160"/>
    </location>
</feature>
<keyword evidence="8" id="KW-1185">Reference proteome</keyword>
<evidence type="ECO:0000256" key="5">
    <source>
        <dbReference type="ARBA" id="ARBA00023136"/>
    </source>
</evidence>
<dbReference type="PANTHER" id="PTHR43646">
    <property type="entry name" value="GLYCOSYLTRANSFERASE"/>
    <property type="match status" value="1"/>
</dbReference>